<evidence type="ECO:0000256" key="1">
    <source>
        <dbReference type="ARBA" id="ARBA00007381"/>
    </source>
</evidence>
<comment type="caution">
    <text evidence="5">The sequence shown here is derived from an EMBL/GenBank/DDBJ whole genome shotgun (WGS) entry which is preliminary data.</text>
</comment>
<evidence type="ECO:0000256" key="2">
    <source>
        <dbReference type="ARBA" id="ARBA00022741"/>
    </source>
</evidence>
<protein>
    <submittedName>
        <fullName evidence="5">Uncharacterized protein</fullName>
    </submittedName>
</protein>
<dbReference type="PROSITE" id="PS01036">
    <property type="entry name" value="HSP70_3"/>
    <property type="match status" value="1"/>
</dbReference>
<dbReference type="PRINTS" id="PR00301">
    <property type="entry name" value="HEATSHOCK70"/>
</dbReference>
<proteinExistence type="inferred from homology"/>
<dbReference type="InterPro" id="IPR013126">
    <property type="entry name" value="Hsp_70_fam"/>
</dbReference>
<evidence type="ECO:0000256" key="4">
    <source>
        <dbReference type="RuleBase" id="RU003322"/>
    </source>
</evidence>
<dbReference type="FunFam" id="3.90.640.10:FF:000029">
    <property type="entry name" value="Heat shock protein 110"/>
    <property type="match status" value="1"/>
</dbReference>
<sequence>PKAIGIDLGTTFSCVAFMKTPNKIEVISNHYGNKITPSVVHFGSLFKEVGEEAQLKRGEDPLNTVFQIKRFMGRTPNDVEITKRKYPFEILASRKGDAAIRVTPCDETADGSSKLLSPELISSFILQYMKALAKEHIEEEVKDAVITVPANFNNAQRQATKDAGEMAGLNVLRIINEPTAAALAYGYGKNSARERTVLVYDLGGGTFDVSIVRCKGLDATVLSTAGLTDLGGKDFDYRIYEEVSGEFKDQGITINAAEEFALLQSCEEAKRTLSVCEDAEVEIFKNGKRHAITIERDTFEELCSDYFDKTIQCVENAINASRCEKAKIDDIVLVGGSSRIPRVQQMLREFFGDKELKFDIPPDHAVAHGAAILAASLSAEADSASKGGSIRGAVKLADVLPFSLGTNIIYDRFSVILKRNTQYPVCDSGSYSNAGDNYDEMVFQILEGESARFSENRLLGKCRIPVPQRKVGENHITTTFSVDENGILSVHLKDEETAKEASTKVQTSRLTDGERLTMIRNAREEEKKEAFERAKYEARTTFADALMQAKRSIHKTEVERTKMNLQRLIEMEEAWIESEK</sequence>
<evidence type="ECO:0000313" key="5">
    <source>
        <dbReference type="EMBL" id="GMT32726.1"/>
    </source>
</evidence>
<dbReference type="PANTHER" id="PTHR19375">
    <property type="entry name" value="HEAT SHOCK PROTEIN 70KDA"/>
    <property type="match status" value="1"/>
</dbReference>
<gene>
    <name evidence="5" type="ORF">PFISCL1PPCAC_24023</name>
</gene>
<dbReference type="PROSITE" id="PS00297">
    <property type="entry name" value="HSP70_1"/>
    <property type="match status" value="1"/>
</dbReference>
<dbReference type="AlphaFoldDB" id="A0AAV5WL89"/>
<feature type="non-terminal residue" evidence="5">
    <location>
        <position position="580"/>
    </location>
</feature>
<dbReference type="Gene3D" id="3.90.640.10">
    <property type="entry name" value="Actin, Chain A, domain 4"/>
    <property type="match status" value="1"/>
</dbReference>
<dbReference type="InterPro" id="IPR018181">
    <property type="entry name" value="Heat_shock_70_CS"/>
</dbReference>
<accession>A0AAV5WL89</accession>
<dbReference type="Gene3D" id="3.30.30.30">
    <property type="match status" value="1"/>
</dbReference>
<keyword evidence="3 4" id="KW-0067">ATP-binding</keyword>
<dbReference type="Proteomes" id="UP001432322">
    <property type="component" value="Unassembled WGS sequence"/>
</dbReference>
<name>A0AAV5WL89_9BILA</name>
<evidence type="ECO:0000313" key="6">
    <source>
        <dbReference type="Proteomes" id="UP001432322"/>
    </source>
</evidence>
<dbReference type="SUPFAM" id="SSF100920">
    <property type="entry name" value="Heat shock protein 70kD (HSP70), peptide-binding domain"/>
    <property type="match status" value="1"/>
</dbReference>
<dbReference type="SUPFAM" id="SSF53067">
    <property type="entry name" value="Actin-like ATPase domain"/>
    <property type="match status" value="2"/>
</dbReference>
<dbReference type="Gene3D" id="3.30.420.40">
    <property type="match status" value="2"/>
</dbReference>
<dbReference type="GO" id="GO:0140662">
    <property type="term" value="F:ATP-dependent protein folding chaperone"/>
    <property type="evidence" value="ECO:0007669"/>
    <property type="project" value="InterPro"/>
</dbReference>
<dbReference type="PROSITE" id="PS00329">
    <property type="entry name" value="HSP70_2"/>
    <property type="match status" value="1"/>
</dbReference>
<keyword evidence="6" id="KW-1185">Reference proteome</keyword>
<organism evidence="5 6">
    <name type="scientific">Pristionchus fissidentatus</name>
    <dbReference type="NCBI Taxonomy" id="1538716"/>
    <lineage>
        <taxon>Eukaryota</taxon>
        <taxon>Metazoa</taxon>
        <taxon>Ecdysozoa</taxon>
        <taxon>Nematoda</taxon>
        <taxon>Chromadorea</taxon>
        <taxon>Rhabditida</taxon>
        <taxon>Rhabditina</taxon>
        <taxon>Diplogasteromorpha</taxon>
        <taxon>Diplogasteroidea</taxon>
        <taxon>Neodiplogasteridae</taxon>
        <taxon>Pristionchus</taxon>
    </lineage>
</organism>
<dbReference type="GO" id="GO:0005524">
    <property type="term" value="F:ATP binding"/>
    <property type="evidence" value="ECO:0007669"/>
    <property type="project" value="UniProtKB-KW"/>
</dbReference>
<evidence type="ECO:0000256" key="3">
    <source>
        <dbReference type="ARBA" id="ARBA00022840"/>
    </source>
</evidence>
<keyword evidence="2 4" id="KW-0547">Nucleotide-binding</keyword>
<feature type="non-terminal residue" evidence="5">
    <location>
        <position position="1"/>
    </location>
</feature>
<dbReference type="CDD" id="cd24028">
    <property type="entry name" value="ASKHA_NBD_HSP70_HSPA1-like"/>
    <property type="match status" value="1"/>
</dbReference>
<reference evidence="5" key="1">
    <citation type="submission" date="2023-10" db="EMBL/GenBank/DDBJ databases">
        <title>Genome assembly of Pristionchus species.</title>
        <authorList>
            <person name="Yoshida K."/>
            <person name="Sommer R.J."/>
        </authorList>
    </citation>
    <scope>NUCLEOTIDE SEQUENCE</scope>
    <source>
        <strain evidence="5">RS5133</strain>
    </source>
</reference>
<dbReference type="GO" id="GO:0006950">
    <property type="term" value="P:response to stress"/>
    <property type="evidence" value="ECO:0007669"/>
    <property type="project" value="UniProtKB-ARBA"/>
</dbReference>
<comment type="similarity">
    <text evidence="1 4">Belongs to the heat shock protein 70 family.</text>
</comment>
<dbReference type="InterPro" id="IPR029047">
    <property type="entry name" value="HSP70_peptide-bd_sf"/>
</dbReference>
<dbReference type="EMBL" id="BTSY01000006">
    <property type="protein sequence ID" value="GMT32726.1"/>
    <property type="molecule type" value="Genomic_DNA"/>
</dbReference>
<dbReference type="Pfam" id="PF00012">
    <property type="entry name" value="HSP70"/>
    <property type="match status" value="1"/>
</dbReference>
<dbReference type="InterPro" id="IPR043129">
    <property type="entry name" value="ATPase_NBD"/>
</dbReference>
<dbReference type="Gene3D" id="2.60.34.10">
    <property type="entry name" value="Substrate Binding Domain Of DNAk, Chain A, domain 1"/>
    <property type="match status" value="1"/>
</dbReference>